<evidence type="ECO:0000256" key="3">
    <source>
        <dbReference type="ARBA" id="ARBA00023235"/>
    </source>
</evidence>
<name>A0ABW3P7S4_9SPHN</name>
<dbReference type="InterPro" id="IPR044665">
    <property type="entry name" value="E_coli_cyclophilin_A-like"/>
</dbReference>
<gene>
    <name evidence="6" type="ORF">ACFQ24_17295</name>
</gene>
<feature type="signal peptide" evidence="4">
    <location>
        <begin position="1"/>
        <end position="19"/>
    </location>
</feature>
<dbReference type="SUPFAM" id="SSF50891">
    <property type="entry name" value="Cyclophilin-like"/>
    <property type="match status" value="1"/>
</dbReference>
<evidence type="ECO:0000259" key="5">
    <source>
        <dbReference type="PROSITE" id="PS50072"/>
    </source>
</evidence>
<accession>A0ABW3P7S4</accession>
<dbReference type="Gene3D" id="2.40.100.10">
    <property type="entry name" value="Cyclophilin-like"/>
    <property type="match status" value="1"/>
</dbReference>
<dbReference type="RefSeq" id="WP_380913475.1">
    <property type="nucleotide sequence ID" value="NZ_JBHTLS010000133.1"/>
</dbReference>
<evidence type="ECO:0000313" key="6">
    <source>
        <dbReference type="EMBL" id="MFD1106622.1"/>
    </source>
</evidence>
<comment type="caution">
    <text evidence="6">The sequence shown here is derived from an EMBL/GenBank/DDBJ whole genome shotgun (WGS) entry which is preliminary data.</text>
</comment>
<sequence>MIRAALLLLLAFLTVPHVAAQTAPPAPGDVRVALDTDKGRIVIAVHAGKAPVTAGNFLKYVDQKRLDGTAFYRGVGAPDYGFVQGGAQNDPKRILPPIAHEPTSQTGLTHDDGALSMARYAPGSATGDFFIVLGKMPAMDAQPQAPGDNQGFAVFAHVVEGMDVVKAILADPKSPTKGEGVMKGQMLETPVRILTARRIP</sequence>
<proteinExistence type="predicted"/>
<evidence type="ECO:0000256" key="2">
    <source>
        <dbReference type="ARBA" id="ARBA00023110"/>
    </source>
</evidence>
<organism evidence="6 7">
    <name type="scientific">Sphingobium olei</name>
    <dbReference type="NCBI Taxonomy" id="420955"/>
    <lineage>
        <taxon>Bacteria</taxon>
        <taxon>Pseudomonadati</taxon>
        <taxon>Pseudomonadota</taxon>
        <taxon>Alphaproteobacteria</taxon>
        <taxon>Sphingomonadales</taxon>
        <taxon>Sphingomonadaceae</taxon>
        <taxon>Sphingobium</taxon>
    </lineage>
</organism>
<dbReference type="InterPro" id="IPR002130">
    <property type="entry name" value="Cyclophilin-type_PPIase_dom"/>
</dbReference>
<keyword evidence="3 6" id="KW-0413">Isomerase</keyword>
<keyword evidence="7" id="KW-1185">Reference proteome</keyword>
<dbReference type="InterPro" id="IPR029000">
    <property type="entry name" value="Cyclophilin-like_dom_sf"/>
</dbReference>
<dbReference type="PROSITE" id="PS50072">
    <property type="entry name" value="CSA_PPIASE_2"/>
    <property type="match status" value="1"/>
</dbReference>
<feature type="chain" id="PRO_5045300135" description="peptidylprolyl isomerase" evidence="4">
    <location>
        <begin position="20"/>
        <end position="200"/>
    </location>
</feature>
<evidence type="ECO:0000256" key="4">
    <source>
        <dbReference type="SAM" id="SignalP"/>
    </source>
</evidence>
<evidence type="ECO:0000256" key="1">
    <source>
        <dbReference type="ARBA" id="ARBA00013194"/>
    </source>
</evidence>
<dbReference type="GO" id="GO:0003755">
    <property type="term" value="F:peptidyl-prolyl cis-trans isomerase activity"/>
    <property type="evidence" value="ECO:0007669"/>
    <property type="project" value="UniProtKB-EC"/>
</dbReference>
<keyword evidence="2" id="KW-0697">Rotamase</keyword>
<dbReference type="Pfam" id="PF00160">
    <property type="entry name" value="Pro_isomerase"/>
    <property type="match status" value="1"/>
</dbReference>
<reference evidence="7" key="1">
    <citation type="journal article" date="2019" name="Int. J. Syst. Evol. Microbiol.">
        <title>The Global Catalogue of Microorganisms (GCM) 10K type strain sequencing project: providing services to taxonomists for standard genome sequencing and annotation.</title>
        <authorList>
            <consortium name="The Broad Institute Genomics Platform"/>
            <consortium name="The Broad Institute Genome Sequencing Center for Infectious Disease"/>
            <person name="Wu L."/>
            <person name="Ma J."/>
        </authorList>
    </citation>
    <scope>NUCLEOTIDE SEQUENCE [LARGE SCALE GENOMIC DNA]</scope>
    <source>
        <strain evidence="7">CCUG 54329</strain>
    </source>
</reference>
<dbReference type="EC" id="5.2.1.8" evidence="1"/>
<feature type="domain" description="PPIase cyclophilin-type" evidence="5">
    <location>
        <begin position="39"/>
        <end position="198"/>
    </location>
</feature>
<protein>
    <recommendedName>
        <fullName evidence="1">peptidylprolyl isomerase</fullName>
        <ecNumber evidence="1">5.2.1.8</ecNumber>
    </recommendedName>
</protein>
<keyword evidence="4" id="KW-0732">Signal</keyword>
<dbReference type="CDD" id="cd00317">
    <property type="entry name" value="cyclophilin"/>
    <property type="match status" value="1"/>
</dbReference>
<dbReference type="EMBL" id="JBHTLS010000133">
    <property type="protein sequence ID" value="MFD1106622.1"/>
    <property type="molecule type" value="Genomic_DNA"/>
</dbReference>
<evidence type="ECO:0000313" key="7">
    <source>
        <dbReference type="Proteomes" id="UP001597203"/>
    </source>
</evidence>
<dbReference type="Proteomes" id="UP001597203">
    <property type="component" value="Unassembled WGS sequence"/>
</dbReference>
<dbReference type="PANTHER" id="PTHR43246">
    <property type="entry name" value="PEPTIDYL-PROLYL CIS-TRANS ISOMERASE CYP38, CHLOROPLASTIC"/>
    <property type="match status" value="1"/>
</dbReference>